<sequence length="212" mass="23992">MRSLNSFNKVAGVYDALAHVVFGKSLDKAQRFYLDNIPPHSKVLIIGGGTGQLLHVLLDLNPSCEVWYVEASSSMIAQSRRKISDAQGSRVHFIHGTQQNIPEGLLYDAVITHFFLDLFTAPALDEVIRSIQPHLQHNAVWLACDFVDGGKWWQRLLLRMMYLFFRITCSLDTRQLPPWQLKLSLHGLVEVKAASFFGSFIRSAVLVRRTAQ</sequence>
<comment type="caution">
    <text evidence="2">The sequence shown here is derived from an EMBL/GenBank/DDBJ whole genome shotgun (WGS) entry which is preliminary data.</text>
</comment>
<proteinExistence type="predicted"/>
<keyword evidence="2" id="KW-0808">Transferase</keyword>
<dbReference type="InterPro" id="IPR013217">
    <property type="entry name" value="Methyltransf_12"/>
</dbReference>
<dbReference type="AlphaFoldDB" id="A0AAP2DNU1"/>
<protein>
    <submittedName>
        <fullName evidence="2">Methyltransferase</fullName>
    </submittedName>
</protein>
<reference evidence="2 3" key="1">
    <citation type="submission" date="2021-05" db="EMBL/GenBank/DDBJ databases">
        <title>A Polyphasic approach of four new species of the genus Ohtaekwangia: Ohtaekwangia histidinii sp. nov., Ohtaekwangia cretensis sp. nov., Ohtaekwangia indiensis sp. nov., Ohtaekwangia reichenbachii sp. nov. from diverse environment.</title>
        <authorList>
            <person name="Octaviana S."/>
        </authorList>
    </citation>
    <scope>NUCLEOTIDE SEQUENCE [LARGE SCALE GENOMIC DNA]</scope>
    <source>
        <strain evidence="2 3">PWU4</strain>
    </source>
</reference>
<evidence type="ECO:0000313" key="2">
    <source>
        <dbReference type="EMBL" id="MBT1699810.1"/>
    </source>
</evidence>
<keyword evidence="2" id="KW-0489">Methyltransferase</keyword>
<dbReference type="EMBL" id="JAHESF010000030">
    <property type="protein sequence ID" value="MBT1699810.1"/>
    <property type="molecule type" value="Genomic_DNA"/>
</dbReference>
<organism evidence="2 3">
    <name type="scientific">Chryseosolibacter histidini</name>
    <dbReference type="NCBI Taxonomy" id="2782349"/>
    <lineage>
        <taxon>Bacteria</taxon>
        <taxon>Pseudomonadati</taxon>
        <taxon>Bacteroidota</taxon>
        <taxon>Cytophagia</taxon>
        <taxon>Cytophagales</taxon>
        <taxon>Chryseotaleaceae</taxon>
        <taxon>Chryseosolibacter</taxon>
    </lineage>
</organism>
<keyword evidence="3" id="KW-1185">Reference proteome</keyword>
<name>A0AAP2DNU1_9BACT</name>
<dbReference type="Pfam" id="PF08242">
    <property type="entry name" value="Methyltransf_12"/>
    <property type="match status" value="1"/>
</dbReference>
<dbReference type="Gene3D" id="3.40.50.150">
    <property type="entry name" value="Vaccinia Virus protein VP39"/>
    <property type="match status" value="1"/>
</dbReference>
<feature type="domain" description="Methyltransferase type 12" evidence="1">
    <location>
        <begin position="44"/>
        <end position="139"/>
    </location>
</feature>
<gene>
    <name evidence="2" type="ORF">KK083_23180</name>
</gene>
<accession>A0AAP2DNU1</accession>
<evidence type="ECO:0000313" key="3">
    <source>
        <dbReference type="Proteomes" id="UP001319200"/>
    </source>
</evidence>
<dbReference type="GO" id="GO:0032259">
    <property type="term" value="P:methylation"/>
    <property type="evidence" value="ECO:0007669"/>
    <property type="project" value="UniProtKB-KW"/>
</dbReference>
<dbReference type="CDD" id="cd02440">
    <property type="entry name" value="AdoMet_MTases"/>
    <property type="match status" value="1"/>
</dbReference>
<dbReference type="InterPro" id="IPR029063">
    <property type="entry name" value="SAM-dependent_MTases_sf"/>
</dbReference>
<dbReference type="RefSeq" id="WP_254167998.1">
    <property type="nucleotide sequence ID" value="NZ_JAHESF010000030.1"/>
</dbReference>
<dbReference type="Proteomes" id="UP001319200">
    <property type="component" value="Unassembled WGS sequence"/>
</dbReference>
<dbReference type="SUPFAM" id="SSF53335">
    <property type="entry name" value="S-adenosyl-L-methionine-dependent methyltransferases"/>
    <property type="match status" value="1"/>
</dbReference>
<dbReference type="GO" id="GO:0008168">
    <property type="term" value="F:methyltransferase activity"/>
    <property type="evidence" value="ECO:0007669"/>
    <property type="project" value="UniProtKB-KW"/>
</dbReference>
<evidence type="ECO:0000259" key="1">
    <source>
        <dbReference type="Pfam" id="PF08242"/>
    </source>
</evidence>